<proteinExistence type="predicted"/>
<evidence type="ECO:0000256" key="6">
    <source>
        <dbReference type="PROSITE-ProRule" id="PRU00027"/>
    </source>
</evidence>
<accession>A0A9Q0KGB8</accession>
<evidence type="ECO:0000256" key="3">
    <source>
        <dbReference type="ARBA" id="ARBA00022833"/>
    </source>
</evidence>
<name>A0A9Q0KGB8_9MAGN</name>
<sequence>MMEGYLLLVHPNLAKSENLPIVTSVAISSRKKKKASVVWKEFIEIPKEKNQNGRQRAKCRACGTIYLADPDINGTGSLRRHLKICPKRKNKDVSQMLLGETEENVMLRNRKINPDVVRDMITSLIVRRELPLMFVEYEEFKSLINYIFPQFSTIMRNTQVADILKWHTRESKRIKDFLNSFNGRVSLTSDLWTFITHDSYISLTCNYIDADWVLHKKLLRFCIMPPPHTGVHICDIVSNMLLDWGIEKKLFSITLDNASANLSFIDYLRQNLILKNALVCGGVFFHNRCTHILNLIVQDGLKCIDKSVQLVRSSIAYVKASQARKVKFLEICKQLGITDKKGLHGDVTTRWNSTYHMLRFARFLSKSISKPSIIGFQL</sequence>
<gene>
    <name evidence="8" type="ORF">NE237_003106</name>
</gene>
<dbReference type="PROSITE" id="PS50808">
    <property type="entry name" value="ZF_BED"/>
    <property type="match status" value="1"/>
</dbReference>
<keyword evidence="2 6" id="KW-0863">Zinc-finger</keyword>
<organism evidence="8 9">
    <name type="scientific">Protea cynaroides</name>
    <dbReference type="NCBI Taxonomy" id="273540"/>
    <lineage>
        <taxon>Eukaryota</taxon>
        <taxon>Viridiplantae</taxon>
        <taxon>Streptophyta</taxon>
        <taxon>Embryophyta</taxon>
        <taxon>Tracheophyta</taxon>
        <taxon>Spermatophyta</taxon>
        <taxon>Magnoliopsida</taxon>
        <taxon>Proteales</taxon>
        <taxon>Proteaceae</taxon>
        <taxon>Protea</taxon>
    </lineage>
</organism>
<dbReference type="SMART" id="SM00614">
    <property type="entry name" value="ZnF_BED"/>
    <property type="match status" value="1"/>
</dbReference>
<evidence type="ECO:0000259" key="7">
    <source>
        <dbReference type="PROSITE" id="PS50808"/>
    </source>
</evidence>
<dbReference type="PANTHER" id="PTHR46481">
    <property type="entry name" value="ZINC FINGER BED DOMAIN-CONTAINING PROTEIN 4"/>
    <property type="match status" value="1"/>
</dbReference>
<dbReference type="InterPro" id="IPR036236">
    <property type="entry name" value="Znf_C2H2_sf"/>
</dbReference>
<keyword evidence="3" id="KW-0862">Zinc</keyword>
<evidence type="ECO:0000256" key="5">
    <source>
        <dbReference type="ARBA" id="ARBA00023163"/>
    </source>
</evidence>
<dbReference type="GO" id="GO:0008270">
    <property type="term" value="F:zinc ion binding"/>
    <property type="evidence" value="ECO:0007669"/>
    <property type="project" value="UniProtKB-KW"/>
</dbReference>
<dbReference type="SUPFAM" id="SSF53098">
    <property type="entry name" value="Ribonuclease H-like"/>
    <property type="match status" value="1"/>
</dbReference>
<dbReference type="InterPro" id="IPR012337">
    <property type="entry name" value="RNaseH-like_sf"/>
</dbReference>
<feature type="domain" description="BED-type" evidence="7">
    <location>
        <begin position="33"/>
        <end position="92"/>
    </location>
</feature>
<dbReference type="EMBL" id="JAMYWD010000005">
    <property type="protein sequence ID" value="KAJ4970007.1"/>
    <property type="molecule type" value="Genomic_DNA"/>
</dbReference>
<keyword evidence="5" id="KW-0804">Transcription</keyword>
<evidence type="ECO:0000256" key="1">
    <source>
        <dbReference type="ARBA" id="ARBA00022723"/>
    </source>
</evidence>
<keyword evidence="4" id="KW-0805">Transcription regulation</keyword>
<dbReference type="InterPro" id="IPR003656">
    <property type="entry name" value="Znf_BED"/>
</dbReference>
<dbReference type="OrthoDB" id="1922611at2759"/>
<dbReference type="InterPro" id="IPR052035">
    <property type="entry name" value="ZnF_BED_domain_contain"/>
</dbReference>
<dbReference type="Proteomes" id="UP001141806">
    <property type="component" value="Unassembled WGS sequence"/>
</dbReference>
<dbReference type="GO" id="GO:0003677">
    <property type="term" value="F:DNA binding"/>
    <property type="evidence" value="ECO:0007669"/>
    <property type="project" value="InterPro"/>
</dbReference>
<keyword evidence="1" id="KW-0479">Metal-binding</keyword>
<keyword evidence="9" id="KW-1185">Reference proteome</keyword>
<protein>
    <recommendedName>
        <fullName evidence="7">BED-type domain-containing protein</fullName>
    </recommendedName>
</protein>
<dbReference type="AlphaFoldDB" id="A0A9Q0KGB8"/>
<reference evidence="8" key="1">
    <citation type="journal article" date="2023" name="Plant J.">
        <title>The genome of the king protea, Protea cynaroides.</title>
        <authorList>
            <person name="Chang J."/>
            <person name="Duong T.A."/>
            <person name="Schoeman C."/>
            <person name="Ma X."/>
            <person name="Roodt D."/>
            <person name="Barker N."/>
            <person name="Li Z."/>
            <person name="Van de Peer Y."/>
            <person name="Mizrachi E."/>
        </authorList>
    </citation>
    <scope>NUCLEOTIDE SEQUENCE</scope>
    <source>
        <tissue evidence="8">Young leaves</tissue>
    </source>
</reference>
<comment type="caution">
    <text evidence="8">The sequence shown here is derived from an EMBL/GenBank/DDBJ whole genome shotgun (WGS) entry which is preliminary data.</text>
</comment>
<dbReference type="PANTHER" id="PTHR46481:SF6">
    <property type="entry name" value="ZINC FINGER BED DOMAIN-CONTAINING PROTEIN RICESLEEPER 2-LIKE"/>
    <property type="match status" value="1"/>
</dbReference>
<evidence type="ECO:0000313" key="8">
    <source>
        <dbReference type="EMBL" id="KAJ4970007.1"/>
    </source>
</evidence>
<evidence type="ECO:0000313" key="9">
    <source>
        <dbReference type="Proteomes" id="UP001141806"/>
    </source>
</evidence>
<dbReference type="SUPFAM" id="SSF57667">
    <property type="entry name" value="beta-beta-alpha zinc fingers"/>
    <property type="match status" value="1"/>
</dbReference>
<evidence type="ECO:0000256" key="4">
    <source>
        <dbReference type="ARBA" id="ARBA00023015"/>
    </source>
</evidence>
<dbReference type="Pfam" id="PF02892">
    <property type="entry name" value="zf-BED"/>
    <property type="match status" value="1"/>
</dbReference>
<evidence type="ECO:0000256" key="2">
    <source>
        <dbReference type="ARBA" id="ARBA00022771"/>
    </source>
</evidence>